<evidence type="ECO:0000313" key="2">
    <source>
        <dbReference type="Proteomes" id="UP001589896"/>
    </source>
</evidence>
<name>A0ABV6RS31_9GAMM</name>
<dbReference type="Proteomes" id="UP001589896">
    <property type="component" value="Unassembled WGS sequence"/>
</dbReference>
<evidence type="ECO:0000313" key="1">
    <source>
        <dbReference type="EMBL" id="MFC0679787.1"/>
    </source>
</evidence>
<dbReference type="EMBL" id="JBHLTG010000004">
    <property type="protein sequence ID" value="MFC0679787.1"/>
    <property type="molecule type" value="Genomic_DNA"/>
</dbReference>
<sequence length="134" mass="15209">MNTTLLIKKGPHGTPPAPRWRGPYVPLLLDYDAENRTWSLITTVNMCEEWIALGRPNPPYIEFASRNGAPWQHVPLKDRFIGREANLLTDPSTEGEPDLVTPAYKREVNSRVAPMHRQIIPDRGPKQGNFCPLK</sequence>
<comment type="caution">
    <text evidence="1">The sequence shown here is derived from an EMBL/GenBank/DDBJ whole genome shotgun (WGS) entry which is preliminary data.</text>
</comment>
<keyword evidence="2" id="KW-1185">Reference proteome</keyword>
<accession>A0ABV6RS31</accession>
<reference evidence="1 2" key="1">
    <citation type="submission" date="2024-09" db="EMBL/GenBank/DDBJ databases">
        <authorList>
            <person name="Sun Q."/>
            <person name="Mori K."/>
        </authorList>
    </citation>
    <scope>NUCLEOTIDE SEQUENCE [LARGE SCALE GENOMIC DNA]</scope>
    <source>
        <strain evidence="1 2">KCTC 23076</strain>
    </source>
</reference>
<proteinExistence type="predicted"/>
<gene>
    <name evidence="1" type="ORF">ACFFGH_18255</name>
</gene>
<dbReference type="RefSeq" id="WP_386670869.1">
    <property type="nucleotide sequence ID" value="NZ_JBHLTG010000004.1"/>
</dbReference>
<protein>
    <submittedName>
        <fullName evidence="1">Uncharacterized protein</fullName>
    </submittedName>
</protein>
<organism evidence="1 2">
    <name type="scientific">Lysobacter korlensis</name>
    <dbReference type="NCBI Taxonomy" id="553636"/>
    <lineage>
        <taxon>Bacteria</taxon>
        <taxon>Pseudomonadati</taxon>
        <taxon>Pseudomonadota</taxon>
        <taxon>Gammaproteobacteria</taxon>
        <taxon>Lysobacterales</taxon>
        <taxon>Lysobacteraceae</taxon>
        <taxon>Lysobacter</taxon>
    </lineage>
</organism>